<dbReference type="RefSeq" id="XP_022404461.1">
    <property type="nucleotide sequence ID" value="XM_022550636.1"/>
</dbReference>
<reference evidence="3" key="1">
    <citation type="journal article" date="2017" name="Genome Biol.">
        <title>Comparative genomics reveals high biological diversity and specific adaptations in the industrially and medically important fungal genus Aspergillus.</title>
        <authorList>
            <person name="de Vries R.P."/>
            <person name="Riley R."/>
            <person name="Wiebenga A."/>
            <person name="Aguilar-Osorio G."/>
            <person name="Amillis S."/>
            <person name="Uchima C.A."/>
            <person name="Anderluh G."/>
            <person name="Asadollahi M."/>
            <person name="Askin M."/>
            <person name="Barry K."/>
            <person name="Battaglia E."/>
            <person name="Bayram O."/>
            <person name="Benocci T."/>
            <person name="Braus-Stromeyer S.A."/>
            <person name="Caldana C."/>
            <person name="Canovas D."/>
            <person name="Cerqueira G.C."/>
            <person name="Chen F."/>
            <person name="Chen W."/>
            <person name="Choi C."/>
            <person name="Clum A."/>
            <person name="Dos Santos R.A."/>
            <person name="Damasio A.R."/>
            <person name="Diallinas G."/>
            <person name="Emri T."/>
            <person name="Fekete E."/>
            <person name="Flipphi M."/>
            <person name="Freyberg S."/>
            <person name="Gallo A."/>
            <person name="Gournas C."/>
            <person name="Habgood R."/>
            <person name="Hainaut M."/>
            <person name="Harispe M.L."/>
            <person name="Henrissat B."/>
            <person name="Hilden K.S."/>
            <person name="Hope R."/>
            <person name="Hossain A."/>
            <person name="Karabika E."/>
            <person name="Karaffa L."/>
            <person name="Karanyi Z."/>
            <person name="Krasevec N."/>
            <person name="Kuo A."/>
            <person name="Kusch H."/>
            <person name="LaButti K."/>
            <person name="Lagendijk E.L."/>
            <person name="Lapidus A."/>
            <person name="Levasseur A."/>
            <person name="Lindquist E."/>
            <person name="Lipzen A."/>
            <person name="Logrieco A.F."/>
            <person name="MacCabe A."/>
            <person name="Maekelae M.R."/>
            <person name="Malavazi I."/>
            <person name="Melin P."/>
            <person name="Meyer V."/>
            <person name="Mielnichuk N."/>
            <person name="Miskei M."/>
            <person name="Molnar A.P."/>
            <person name="Mule G."/>
            <person name="Ngan C.Y."/>
            <person name="Orejas M."/>
            <person name="Orosz E."/>
            <person name="Ouedraogo J.P."/>
            <person name="Overkamp K.M."/>
            <person name="Park H.-S."/>
            <person name="Perrone G."/>
            <person name="Piumi F."/>
            <person name="Punt P.J."/>
            <person name="Ram A.F."/>
            <person name="Ramon A."/>
            <person name="Rauscher S."/>
            <person name="Record E."/>
            <person name="Riano-Pachon D.M."/>
            <person name="Robert V."/>
            <person name="Roehrig J."/>
            <person name="Ruller R."/>
            <person name="Salamov A."/>
            <person name="Salih N.S."/>
            <person name="Samson R.A."/>
            <person name="Sandor E."/>
            <person name="Sanguinetti M."/>
            <person name="Schuetze T."/>
            <person name="Sepcic K."/>
            <person name="Shelest E."/>
            <person name="Sherlock G."/>
            <person name="Sophianopoulou V."/>
            <person name="Squina F.M."/>
            <person name="Sun H."/>
            <person name="Susca A."/>
            <person name="Todd R.B."/>
            <person name="Tsang A."/>
            <person name="Unkles S.E."/>
            <person name="van de Wiele N."/>
            <person name="van Rossen-Uffink D."/>
            <person name="Oliveira J.V."/>
            <person name="Vesth T.C."/>
            <person name="Visser J."/>
            <person name="Yu J.-H."/>
            <person name="Zhou M."/>
            <person name="Andersen M.R."/>
            <person name="Archer D.B."/>
            <person name="Baker S.E."/>
            <person name="Benoit I."/>
            <person name="Brakhage A.A."/>
            <person name="Braus G.H."/>
            <person name="Fischer R."/>
            <person name="Frisvad J.C."/>
            <person name="Goldman G.H."/>
            <person name="Houbraken J."/>
            <person name="Oakley B."/>
            <person name="Pocsi I."/>
            <person name="Scazzocchio C."/>
            <person name="Seiboth B."/>
            <person name="vanKuyk P.A."/>
            <person name="Wortman J."/>
            <person name="Dyer P.S."/>
            <person name="Grigoriev I.V."/>
        </authorList>
    </citation>
    <scope>NUCLEOTIDE SEQUENCE [LARGE SCALE GENOMIC DNA]</scope>
    <source>
        <strain evidence="3">CBS 516.65</strain>
    </source>
</reference>
<accession>A0A1L9VV32</accession>
<keyword evidence="3" id="KW-1185">Reference proteome</keyword>
<gene>
    <name evidence="2" type="ORF">ASPGLDRAFT_993080</name>
</gene>
<dbReference type="GeneID" id="34466896"/>
<proteinExistence type="predicted"/>
<dbReference type="VEuPathDB" id="FungiDB:ASPGLDRAFT_993080"/>
<keyword evidence="1" id="KW-0732">Signal</keyword>
<feature type="signal peptide" evidence="1">
    <location>
        <begin position="1"/>
        <end position="32"/>
    </location>
</feature>
<evidence type="ECO:0000313" key="3">
    <source>
        <dbReference type="Proteomes" id="UP000184300"/>
    </source>
</evidence>
<protein>
    <recommendedName>
        <fullName evidence="4">Secreted protein</fullName>
    </recommendedName>
</protein>
<dbReference type="AlphaFoldDB" id="A0A1L9VV32"/>
<dbReference type="Proteomes" id="UP000184300">
    <property type="component" value="Unassembled WGS sequence"/>
</dbReference>
<evidence type="ECO:0000313" key="2">
    <source>
        <dbReference type="EMBL" id="OJJ87778.1"/>
    </source>
</evidence>
<dbReference type="EMBL" id="KV878890">
    <property type="protein sequence ID" value="OJJ87778.1"/>
    <property type="molecule type" value="Genomic_DNA"/>
</dbReference>
<sequence>MREYMPTMLLFSLANFLQPASFVLVLIQRTQGEHIMPKDLSMPRMLFSSSRRHAKSTIPRREHGTPPRSPPAQCLQRYQLSQFAGNLWKTLYKKKINHSGNVSMQRYTCGSFVLLCFCAMREI</sequence>
<feature type="chain" id="PRO_5012182990" description="Secreted protein" evidence="1">
    <location>
        <begin position="33"/>
        <end position="123"/>
    </location>
</feature>
<evidence type="ECO:0000256" key="1">
    <source>
        <dbReference type="SAM" id="SignalP"/>
    </source>
</evidence>
<name>A0A1L9VV32_ASPGL</name>
<organism evidence="2 3">
    <name type="scientific">Aspergillus glaucus CBS 516.65</name>
    <dbReference type="NCBI Taxonomy" id="1160497"/>
    <lineage>
        <taxon>Eukaryota</taxon>
        <taxon>Fungi</taxon>
        <taxon>Dikarya</taxon>
        <taxon>Ascomycota</taxon>
        <taxon>Pezizomycotina</taxon>
        <taxon>Eurotiomycetes</taxon>
        <taxon>Eurotiomycetidae</taxon>
        <taxon>Eurotiales</taxon>
        <taxon>Aspergillaceae</taxon>
        <taxon>Aspergillus</taxon>
        <taxon>Aspergillus subgen. Aspergillus</taxon>
    </lineage>
</organism>
<evidence type="ECO:0008006" key="4">
    <source>
        <dbReference type="Google" id="ProtNLM"/>
    </source>
</evidence>